<dbReference type="AlphaFoldDB" id="A0A7C3WGF8"/>
<evidence type="ECO:0000313" key="1">
    <source>
        <dbReference type="EMBL" id="HGG91977.1"/>
    </source>
</evidence>
<dbReference type="EMBL" id="DSRP01000234">
    <property type="protein sequence ID" value="HGG91977.1"/>
    <property type="molecule type" value="Genomic_DNA"/>
</dbReference>
<sequence>MAEHILHHDDTGPARLELLGDFGIGDMPGLRQAFLDALAASPQGLRLDLGRVGACGMLFFQAVYAFGVQAGMDGVPLTLEDAISGDVLRAAQECGIDINDIKLACVPGKDVR</sequence>
<name>A0A7C3WGF8_9BACT</name>
<evidence type="ECO:0008006" key="2">
    <source>
        <dbReference type="Google" id="ProtNLM"/>
    </source>
</evidence>
<gene>
    <name evidence="1" type="ORF">ENR59_03390</name>
</gene>
<accession>A0A7C3WGF8</accession>
<comment type="caution">
    <text evidence="1">The sequence shown here is derived from an EMBL/GenBank/DDBJ whole genome shotgun (WGS) entry which is preliminary data.</text>
</comment>
<proteinExistence type="predicted"/>
<reference evidence="1" key="1">
    <citation type="journal article" date="2020" name="mSystems">
        <title>Genome- and Community-Level Interaction Insights into Carbon Utilization and Element Cycling Functions of Hydrothermarchaeota in Hydrothermal Sediment.</title>
        <authorList>
            <person name="Zhou Z."/>
            <person name="Liu Y."/>
            <person name="Xu W."/>
            <person name="Pan J."/>
            <person name="Luo Z.H."/>
            <person name="Li M."/>
        </authorList>
    </citation>
    <scope>NUCLEOTIDE SEQUENCE [LARGE SCALE GENOMIC DNA]</scope>
    <source>
        <strain evidence="1">SpSt-413</strain>
    </source>
</reference>
<protein>
    <recommendedName>
        <fullName evidence="2">STAS domain-containing protein</fullName>
    </recommendedName>
</protein>
<organism evidence="1">
    <name type="scientific">Fundidesulfovibrio putealis</name>
    <dbReference type="NCBI Taxonomy" id="270496"/>
    <lineage>
        <taxon>Bacteria</taxon>
        <taxon>Pseudomonadati</taxon>
        <taxon>Thermodesulfobacteriota</taxon>
        <taxon>Desulfovibrionia</taxon>
        <taxon>Desulfovibrionales</taxon>
        <taxon>Desulfovibrionaceae</taxon>
        <taxon>Fundidesulfovibrio</taxon>
    </lineage>
</organism>